<gene>
    <name evidence="8" type="primary">MED4</name>
    <name evidence="11" type="ORF">N0V87_001837</name>
</gene>
<comment type="similarity">
    <text evidence="2 8">Belongs to the Mediator complex subunit 4 family.</text>
</comment>
<evidence type="ECO:0000256" key="9">
    <source>
        <dbReference type="SAM" id="Coils"/>
    </source>
</evidence>
<dbReference type="Pfam" id="PF10018">
    <property type="entry name" value="Med4"/>
    <property type="match status" value="1"/>
</dbReference>
<dbReference type="GO" id="GO:0016592">
    <property type="term" value="C:mediator complex"/>
    <property type="evidence" value="ECO:0007669"/>
    <property type="project" value="InterPro"/>
</dbReference>
<evidence type="ECO:0000256" key="10">
    <source>
        <dbReference type="SAM" id="MobiDB-lite"/>
    </source>
</evidence>
<evidence type="ECO:0000313" key="11">
    <source>
        <dbReference type="EMBL" id="KAJ4341446.1"/>
    </source>
</evidence>
<evidence type="ECO:0000256" key="3">
    <source>
        <dbReference type="ARBA" id="ARBA00020629"/>
    </source>
</evidence>
<name>A0A9W9C3C3_9PLEO</name>
<evidence type="ECO:0000256" key="1">
    <source>
        <dbReference type="ARBA" id="ARBA00004123"/>
    </source>
</evidence>
<sequence length="314" mass="34413">MDDILQAQFDRVEQALGTLVDSIASYNPNPQAAIDLVAADEQLSHGLDQLARHQANHARLQSLRAEADALEEQLKSSVAALATLRKELAATPATVFPSDSRPVPFDELLQYAQSISRYTVPPTFRERVPDTEDVYSDKNNHVKESEAFDAPASAPATNGLNTPTTVTAPVEAPQAADAAREGDAPAEPASPAAVPELSASEAEWLQKLISSGHPWTPWPDRDKILRGSLWKLYWYREKQKRNMDEFDIEAHEENLRKQFADDPEAPMPEGPADVQAEPHVQEQRVQQAPPPQGAPAAPPAGGFTLFDDMESDED</sequence>
<keyword evidence="12" id="KW-1185">Reference proteome</keyword>
<evidence type="ECO:0000256" key="2">
    <source>
        <dbReference type="ARBA" id="ARBA00009626"/>
    </source>
</evidence>
<proteinExistence type="inferred from homology"/>
<feature type="compositionally biased region" description="Pro residues" evidence="10">
    <location>
        <begin position="288"/>
        <end position="298"/>
    </location>
</feature>
<comment type="function">
    <text evidence="8">Component of the Mediator complex, a coactivator involved in the regulated transcription of nearly all RNA polymerase II-dependent genes. Mediator functions as a bridge to convey information from gene-specific regulatory proteins to the basal RNA polymerase II transcription machinery. Mediator is recruited to promoters by direct interactions with regulatory proteins and serves as a scaffold for the assembly of a functional preinitiation complex with RNA polymerase II and the general transcription factors.</text>
</comment>
<feature type="coiled-coil region" evidence="9">
    <location>
        <begin position="53"/>
        <end position="87"/>
    </location>
</feature>
<dbReference type="Proteomes" id="UP001140562">
    <property type="component" value="Unassembled WGS sequence"/>
</dbReference>
<protein>
    <recommendedName>
        <fullName evidence="3 8">Mediator of RNA polymerase II transcription subunit 4</fullName>
    </recommendedName>
    <alternativeName>
        <fullName evidence="7 8">Mediator complex subunit 4</fullName>
    </alternativeName>
</protein>
<feature type="region of interest" description="Disordered" evidence="10">
    <location>
        <begin position="146"/>
        <end position="166"/>
    </location>
</feature>
<dbReference type="GO" id="GO:0006357">
    <property type="term" value="P:regulation of transcription by RNA polymerase II"/>
    <property type="evidence" value="ECO:0007669"/>
    <property type="project" value="InterPro"/>
</dbReference>
<keyword evidence="9" id="KW-0175">Coiled coil</keyword>
<comment type="subcellular location">
    <subcellularLocation>
        <location evidence="1 8">Nucleus</location>
    </subcellularLocation>
</comment>
<evidence type="ECO:0000256" key="4">
    <source>
        <dbReference type="ARBA" id="ARBA00023015"/>
    </source>
</evidence>
<keyword evidence="6 8" id="KW-0539">Nucleus</keyword>
<dbReference type="AlphaFoldDB" id="A0A9W9C3C3"/>
<keyword evidence="4 8" id="KW-0805">Transcription regulation</keyword>
<evidence type="ECO:0000256" key="5">
    <source>
        <dbReference type="ARBA" id="ARBA00023163"/>
    </source>
</evidence>
<keyword evidence="8" id="KW-0010">Activator</keyword>
<evidence type="ECO:0000313" key="12">
    <source>
        <dbReference type="Proteomes" id="UP001140562"/>
    </source>
</evidence>
<evidence type="ECO:0000256" key="7">
    <source>
        <dbReference type="ARBA" id="ARBA00031257"/>
    </source>
</evidence>
<comment type="subunit">
    <text evidence="8">Component of the Mediator complex.</text>
</comment>
<organism evidence="11 12">
    <name type="scientific">Didymella glomerata</name>
    <dbReference type="NCBI Taxonomy" id="749621"/>
    <lineage>
        <taxon>Eukaryota</taxon>
        <taxon>Fungi</taxon>
        <taxon>Dikarya</taxon>
        <taxon>Ascomycota</taxon>
        <taxon>Pezizomycotina</taxon>
        <taxon>Dothideomycetes</taxon>
        <taxon>Pleosporomycetidae</taxon>
        <taxon>Pleosporales</taxon>
        <taxon>Pleosporineae</taxon>
        <taxon>Didymellaceae</taxon>
        <taxon>Didymella</taxon>
    </lineage>
</organism>
<feature type="region of interest" description="Disordered" evidence="10">
    <location>
        <begin position="253"/>
        <end position="314"/>
    </location>
</feature>
<keyword evidence="5 8" id="KW-0804">Transcription</keyword>
<evidence type="ECO:0000256" key="6">
    <source>
        <dbReference type="ARBA" id="ARBA00023242"/>
    </source>
</evidence>
<evidence type="ECO:0000256" key="8">
    <source>
        <dbReference type="RuleBase" id="RU364141"/>
    </source>
</evidence>
<comment type="caution">
    <text evidence="11">The sequence shown here is derived from an EMBL/GenBank/DDBJ whole genome shotgun (WGS) entry which is preliminary data.</text>
</comment>
<dbReference type="OrthoDB" id="1929813at2759"/>
<dbReference type="GO" id="GO:0003712">
    <property type="term" value="F:transcription coregulator activity"/>
    <property type="evidence" value="ECO:0007669"/>
    <property type="project" value="InterPro"/>
</dbReference>
<accession>A0A9W9C3C3</accession>
<dbReference type="EMBL" id="JAPEUV010000011">
    <property type="protein sequence ID" value="KAJ4341446.1"/>
    <property type="molecule type" value="Genomic_DNA"/>
</dbReference>
<dbReference type="InterPro" id="IPR019258">
    <property type="entry name" value="Mediator_Med4"/>
</dbReference>
<reference evidence="11" key="1">
    <citation type="submission" date="2022-10" db="EMBL/GenBank/DDBJ databases">
        <title>Tapping the CABI collections for fungal endophytes: first genome assemblies for Collariella, Neodidymelliopsis, Ascochyta clinopodiicola, Didymella pomorum, Didymosphaeria variabile, Neocosmospora piperis and Neocucurbitaria cava.</title>
        <authorList>
            <person name="Hill R."/>
        </authorList>
    </citation>
    <scope>NUCLEOTIDE SEQUENCE</scope>
    <source>
        <strain evidence="11">IMI 360193</strain>
    </source>
</reference>